<feature type="compositionally biased region" description="Basic and acidic residues" evidence="1">
    <location>
        <begin position="244"/>
        <end position="253"/>
    </location>
</feature>
<dbReference type="AlphaFoldDB" id="A0A8J4D3I6"/>
<keyword evidence="2" id="KW-0812">Transmembrane</keyword>
<feature type="region of interest" description="Disordered" evidence="1">
    <location>
        <begin position="331"/>
        <end position="350"/>
    </location>
</feature>
<feature type="transmembrane region" description="Helical" evidence="2">
    <location>
        <begin position="587"/>
        <end position="607"/>
    </location>
</feature>
<feature type="non-terminal residue" evidence="3">
    <location>
        <position position="1147"/>
    </location>
</feature>
<dbReference type="InterPro" id="IPR052994">
    <property type="entry name" value="Tiny_macrocysts_regulators"/>
</dbReference>
<dbReference type="PANTHER" id="PTHR31600:SF2">
    <property type="entry name" value="GAMETE ENRICHED GENE 10 PROTEIN-RELATED"/>
    <property type="match status" value="1"/>
</dbReference>
<protein>
    <submittedName>
        <fullName evidence="3">Uncharacterized protein</fullName>
    </submittedName>
</protein>
<dbReference type="Proteomes" id="UP000722791">
    <property type="component" value="Unassembled WGS sequence"/>
</dbReference>
<keyword evidence="2" id="KW-0472">Membrane</keyword>
<feature type="compositionally biased region" description="Acidic residues" evidence="1">
    <location>
        <begin position="643"/>
        <end position="656"/>
    </location>
</feature>
<feature type="transmembrane region" description="Helical" evidence="2">
    <location>
        <begin position="799"/>
        <end position="820"/>
    </location>
</feature>
<dbReference type="PANTHER" id="PTHR31600">
    <property type="entry name" value="TINY MACROCYSTS PROTEIN B-RELATED"/>
    <property type="match status" value="1"/>
</dbReference>
<feature type="region of interest" description="Disordered" evidence="1">
    <location>
        <begin position="717"/>
        <end position="744"/>
    </location>
</feature>
<evidence type="ECO:0000256" key="1">
    <source>
        <dbReference type="SAM" id="MobiDB-lite"/>
    </source>
</evidence>
<feature type="compositionally biased region" description="Basic and acidic residues" evidence="1">
    <location>
        <begin position="723"/>
        <end position="734"/>
    </location>
</feature>
<organism evidence="3 4">
    <name type="scientific">Volvox reticuliferus</name>
    <dbReference type="NCBI Taxonomy" id="1737510"/>
    <lineage>
        <taxon>Eukaryota</taxon>
        <taxon>Viridiplantae</taxon>
        <taxon>Chlorophyta</taxon>
        <taxon>core chlorophytes</taxon>
        <taxon>Chlorophyceae</taxon>
        <taxon>CS clade</taxon>
        <taxon>Chlamydomonadales</taxon>
        <taxon>Volvocaceae</taxon>
        <taxon>Volvox</taxon>
    </lineage>
</organism>
<feature type="transmembrane region" description="Helical" evidence="2">
    <location>
        <begin position="1013"/>
        <end position="1039"/>
    </location>
</feature>
<accession>A0A8J4D3I6</accession>
<sequence>SSMIRSSPMVRLQSACGVPMAAAAAPAALGAKVGTFSLVRAHSPAAPAPAPVQPALASAGVGGVTGGSAAVVAGSQPPGERSSAACGFTGLSVLPLDIIAQTGYSVETEHQGSVSLAAPPDVLSDGVPLPGVTMNAPSKTMQLAGKSKLAMMVKSMDNDRIGSTGGGGDSDGGDDGVEPRPPKPPRRGSSRFPLGRPQMGLGSVPMPPFSKLGGEDLDELLMRTTTKGSLPVDVQSVGESDGGDSDKEARKKLDGTSRISTWVASKGAYFQNTLKPDPPSDDDKRSADFSDLAPETEVVARVHLGGGEGPDLLPKAPMSPGMRSEFGAYNDEDAASEGGQSALSAQSASGGAEYKRGKRFRKLIKLMDSSQAQLVQQRFRTHALATVAFLAMIHIVCFALVVTAIQSQRTSMLNLGHNGESQRYMHQIMTDVRSLDIILSPDNRTIPDSLYTAADAKRFVNRIAVNAEIVKGRLNDILNGHHRADSKVLNLFYYTLAPAWNGNDVDGSDLYTNLTVWDFSTRFYTMATNIVENYELWSRQAVHISQTTPGQFILKSGPNLFRMSRKILDELLYEAAANVHWVDTLQLVFLAVEGTVISSLAALYLAYLLRAVAAQRHKLYGTFLVVPLGLTRALASQNTNLLVDDDDDDDMSDEDERATGAVGEEEQEEDGDADAAKVKRRATLNVSEAALPIPDGVEGALPRRTLSRSLSARGAGLTGAAARVERSGMSDRLTRSRSMTAESMDSRSGWNGFRSLRIWQTLTRRGRSVAPLPQTNSVTAAAAVLPPTRRKLKDDSHETFIMMMPFVFWSAVVITIYSVAVIHMKGVVDVVAVHSVSNFMSARTYRTVFYSQELAAEGNPALLQDRRNMLKAVLKLVVDAWYTLQLGQNAYRAAGPETERFPLVKDGLAYASTDLADIFYGTGKCHRTKENLPCLQPGSRFYQVTHTGLDSIMQQFIMSVSAMANNKSATPEGLEDEHFQFIYNIGSVDLLDGTIQIEQAHYHTIIDLFHRILVLHVVLFLVLWIVFAGFLILLLNPLLKRISKERRRIAELMSQLPLELDVERLVARALGTLMVSGAPGGLGVGGSLSAGQQTLEVPGEAAEDISGKADATSKWKAIIRSASSGLNLSKSRQSFTSGAGGSVRKGG</sequence>
<evidence type="ECO:0000256" key="2">
    <source>
        <dbReference type="SAM" id="Phobius"/>
    </source>
</evidence>
<reference evidence="3" key="1">
    <citation type="journal article" date="2021" name="Proc. Natl. Acad. Sci. U.S.A.">
        <title>Three genomes in the algal genus Volvox reveal the fate of a haploid sex-determining region after a transition to homothallism.</title>
        <authorList>
            <person name="Yamamoto K."/>
            <person name="Hamaji T."/>
            <person name="Kawai-Toyooka H."/>
            <person name="Matsuzaki R."/>
            <person name="Takahashi F."/>
            <person name="Nishimura Y."/>
            <person name="Kawachi M."/>
            <person name="Noguchi H."/>
            <person name="Minakuchi Y."/>
            <person name="Umen J.G."/>
            <person name="Toyoda A."/>
            <person name="Nozaki H."/>
        </authorList>
    </citation>
    <scope>NUCLEOTIDE SEQUENCE</scope>
    <source>
        <strain evidence="3">NIES-3785</strain>
    </source>
</reference>
<proteinExistence type="predicted"/>
<evidence type="ECO:0000313" key="3">
    <source>
        <dbReference type="EMBL" id="GIL94974.1"/>
    </source>
</evidence>
<feature type="compositionally biased region" description="Low complexity" evidence="1">
    <location>
        <begin position="336"/>
        <end position="350"/>
    </location>
</feature>
<name>A0A8J4D3I6_9CHLO</name>
<dbReference type="EMBL" id="BNCQ01000002">
    <property type="protein sequence ID" value="GIL94974.1"/>
    <property type="molecule type" value="Genomic_DNA"/>
</dbReference>
<gene>
    <name evidence="3" type="ORF">Vretimale_1070</name>
</gene>
<feature type="compositionally biased region" description="Acidic residues" evidence="1">
    <location>
        <begin position="663"/>
        <end position="673"/>
    </location>
</feature>
<feature type="region of interest" description="Disordered" evidence="1">
    <location>
        <begin position="158"/>
        <end position="253"/>
    </location>
</feature>
<feature type="transmembrane region" description="Helical" evidence="2">
    <location>
        <begin position="383"/>
        <end position="405"/>
    </location>
</feature>
<keyword evidence="2" id="KW-1133">Transmembrane helix</keyword>
<comment type="caution">
    <text evidence="3">The sequence shown here is derived from an EMBL/GenBank/DDBJ whole genome shotgun (WGS) entry which is preliminary data.</text>
</comment>
<feature type="region of interest" description="Disordered" evidence="1">
    <location>
        <begin position="641"/>
        <end position="677"/>
    </location>
</feature>
<evidence type="ECO:0000313" key="4">
    <source>
        <dbReference type="Proteomes" id="UP000722791"/>
    </source>
</evidence>
<feature type="region of interest" description="Disordered" evidence="1">
    <location>
        <begin position="270"/>
        <end position="289"/>
    </location>
</feature>